<dbReference type="EMBL" id="GL871178">
    <property type="protein sequence ID" value="EGC32716.1"/>
    <property type="molecule type" value="Genomic_DNA"/>
</dbReference>
<dbReference type="InterPro" id="IPR044862">
    <property type="entry name" value="Pro_4_hyd_alph_FE2OG_OXY"/>
</dbReference>
<sequence>MDLTNLPPHLKFQILGLLNNNNSNNKQETPTKGSEEIANEKVSDVKIDLTSNIKEENFKLFSKESLEQLEKQGYLIIDNFLNNNEIIDSIYNESYTQFKENKLIEAGMNKGNEKWKDKSIRGDYIKWIHRGSNSRVEDEEFSKSIPNINLLLDRLDSIRNEFDSVIPHFKSVKTQTQLAVYLKGGRYVKHRDSFYSSDSSTLSRRITMIYYGNKDWKQGDGGELRLYKENNNHPNNSNCNNSNEFIDIAPISDRLLVFLSPFLEHEVLSCNFEPRIAITTWIY</sequence>
<dbReference type="GO" id="GO:0008198">
    <property type="term" value="F:ferrous iron binding"/>
    <property type="evidence" value="ECO:0000318"/>
    <property type="project" value="GO_Central"/>
</dbReference>
<keyword evidence="9" id="KW-1185">Reference proteome</keyword>
<dbReference type="AlphaFoldDB" id="F0ZTL0"/>
<dbReference type="OrthoDB" id="76265at2759"/>
<dbReference type="InterPro" id="IPR006620">
    <property type="entry name" value="Pro_4_hyd_alph"/>
</dbReference>
<evidence type="ECO:0000256" key="4">
    <source>
        <dbReference type="ARBA" id="ARBA00022964"/>
    </source>
</evidence>
<dbReference type="GO" id="GO:0031154">
    <property type="term" value="P:culmination involved in sorocarp development"/>
    <property type="evidence" value="ECO:0007669"/>
    <property type="project" value="EnsemblProtists"/>
</dbReference>
<dbReference type="GO" id="GO:0031418">
    <property type="term" value="F:L-ascorbic acid binding"/>
    <property type="evidence" value="ECO:0007669"/>
    <property type="project" value="UniProtKB-KW"/>
</dbReference>
<dbReference type="GO" id="GO:0010265">
    <property type="term" value="P:SCF complex assembly"/>
    <property type="evidence" value="ECO:0007669"/>
    <property type="project" value="EnsemblProtists"/>
</dbReference>
<dbReference type="GeneID" id="10508373"/>
<dbReference type="GO" id="GO:0005737">
    <property type="term" value="C:cytoplasm"/>
    <property type="evidence" value="ECO:0007669"/>
    <property type="project" value="EnsemblProtists"/>
</dbReference>
<dbReference type="SMART" id="SM00702">
    <property type="entry name" value="P4Hc"/>
    <property type="match status" value="1"/>
</dbReference>
<dbReference type="eggNOG" id="KOG3710">
    <property type="taxonomic scope" value="Eukaryota"/>
</dbReference>
<dbReference type="PROSITE" id="PS51471">
    <property type="entry name" value="FE2OG_OXY"/>
    <property type="match status" value="1"/>
</dbReference>
<gene>
    <name evidence="8" type="ORF">DICPUDRAFT_81472</name>
</gene>
<dbReference type="STRING" id="5786.F0ZTL0"/>
<evidence type="ECO:0000256" key="2">
    <source>
        <dbReference type="ARBA" id="ARBA00022723"/>
    </source>
</evidence>
<reference evidence="9" key="1">
    <citation type="journal article" date="2011" name="Genome Biol.">
        <title>Comparative genomics of the social amoebae Dictyostelium discoideum and Dictyostelium purpureum.</title>
        <authorList>
            <consortium name="US DOE Joint Genome Institute (JGI-PGF)"/>
            <person name="Sucgang R."/>
            <person name="Kuo A."/>
            <person name="Tian X."/>
            <person name="Salerno W."/>
            <person name="Parikh A."/>
            <person name="Feasley C.L."/>
            <person name="Dalin E."/>
            <person name="Tu H."/>
            <person name="Huang E."/>
            <person name="Barry K."/>
            <person name="Lindquist E."/>
            <person name="Shapiro H."/>
            <person name="Bruce D."/>
            <person name="Schmutz J."/>
            <person name="Salamov A."/>
            <person name="Fey P."/>
            <person name="Gaudet P."/>
            <person name="Anjard C."/>
            <person name="Babu M.M."/>
            <person name="Basu S."/>
            <person name="Bushmanova Y."/>
            <person name="van der Wel H."/>
            <person name="Katoh-Kurasawa M."/>
            <person name="Dinh C."/>
            <person name="Coutinho P.M."/>
            <person name="Saito T."/>
            <person name="Elias M."/>
            <person name="Schaap P."/>
            <person name="Kay R.R."/>
            <person name="Henrissat B."/>
            <person name="Eichinger L."/>
            <person name="Rivero F."/>
            <person name="Putnam N.H."/>
            <person name="West C.M."/>
            <person name="Loomis W.F."/>
            <person name="Chisholm R.L."/>
            <person name="Shaulsky G."/>
            <person name="Strassmann J.E."/>
            <person name="Queller D.C."/>
            <person name="Kuspa A."/>
            <person name="Grigoriev I.V."/>
        </authorList>
    </citation>
    <scope>NUCLEOTIDE SEQUENCE [LARGE SCALE GENOMIC DNA]</scope>
    <source>
        <strain evidence="9">QSDP1</strain>
    </source>
</reference>
<keyword evidence="6" id="KW-0408">Iron</keyword>
<dbReference type="GO" id="GO:0031545">
    <property type="term" value="F:peptidyl-proline 4-dioxygenase activity"/>
    <property type="evidence" value="ECO:0007669"/>
    <property type="project" value="EnsemblProtists"/>
</dbReference>
<proteinExistence type="predicted"/>
<evidence type="ECO:0000259" key="7">
    <source>
        <dbReference type="PROSITE" id="PS51471"/>
    </source>
</evidence>
<keyword evidence="5" id="KW-0560">Oxidoreductase</keyword>
<accession>F0ZTL0</accession>
<dbReference type="KEGG" id="dpp:DICPUDRAFT_81472"/>
<keyword evidence="3" id="KW-0847">Vitamin C</keyword>
<dbReference type="Gene3D" id="2.60.120.620">
    <property type="entry name" value="q2cbj1_9rhob like domain"/>
    <property type="match status" value="1"/>
</dbReference>
<evidence type="ECO:0000313" key="9">
    <source>
        <dbReference type="Proteomes" id="UP000001064"/>
    </source>
</evidence>
<dbReference type="Proteomes" id="UP000001064">
    <property type="component" value="Unassembled WGS sequence"/>
</dbReference>
<dbReference type="GO" id="GO:0031543">
    <property type="term" value="F:peptidyl-proline dioxygenase activity"/>
    <property type="evidence" value="ECO:0000318"/>
    <property type="project" value="GO_Central"/>
</dbReference>
<dbReference type="InterPro" id="IPR051559">
    <property type="entry name" value="HIF_prolyl_hydroxylases"/>
</dbReference>
<feature type="domain" description="Fe2OG dioxygenase" evidence="7">
    <location>
        <begin position="172"/>
        <end position="283"/>
    </location>
</feature>
<dbReference type="VEuPathDB" id="AmoebaDB:DICPUDRAFT_81472"/>
<name>F0ZTL0_DICPU</name>
<dbReference type="GO" id="GO:0072592">
    <property type="term" value="P:oxygen metabolic process"/>
    <property type="evidence" value="ECO:0007669"/>
    <property type="project" value="EnsemblProtists"/>
</dbReference>
<comment type="cofactor">
    <cofactor evidence="1">
        <name>L-ascorbate</name>
        <dbReference type="ChEBI" id="CHEBI:38290"/>
    </cofactor>
</comment>
<protein>
    <recommendedName>
        <fullName evidence="7">Fe2OG dioxygenase domain-containing protein</fullName>
    </recommendedName>
</protein>
<dbReference type="Pfam" id="PF13640">
    <property type="entry name" value="2OG-FeII_Oxy_3"/>
    <property type="match status" value="1"/>
</dbReference>
<keyword evidence="4" id="KW-0223">Dioxygenase</keyword>
<evidence type="ECO:0000256" key="3">
    <source>
        <dbReference type="ARBA" id="ARBA00022896"/>
    </source>
</evidence>
<dbReference type="GO" id="GO:0071456">
    <property type="term" value="P:cellular response to hypoxia"/>
    <property type="evidence" value="ECO:0000318"/>
    <property type="project" value="GO_Central"/>
</dbReference>
<keyword evidence="2" id="KW-0479">Metal-binding</keyword>
<dbReference type="InterPro" id="IPR005123">
    <property type="entry name" value="Oxoglu/Fe-dep_dioxygenase_dom"/>
</dbReference>
<evidence type="ECO:0000256" key="1">
    <source>
        <dbReference type="ARBA" id="ARBA00001961"/>
    </source>
</evidence>
<dbReference type="PANTHER" id="PTHR12907:SF26">
    <property type="entry name" value="HIF PROLYL HYDROXYLASE, ISOFORM C"/>
    <property type="match status" value="1"/>
</dbReference>
<dbReference type="RefSeq" id="XP_003290749.1">
    <property type="nucleotide sequence ID" value="XM_003290701.1"/>
</dbReference>
<dbReference type="OMA" id="YPPGAFY"/>
<organism evidence="8 9">
    <name type="scientific">Dictyostelium purpureum</name>
    <name type="common">Slime mold</name>
    <dbReference type="NCBI Taxonomy" id="5786"/>
    <lineage>
        <taxon>Eukaryota</taxon>
        <taxon>Amoebozoa</taxon>
        <taxon>Evosea</taxon>
        <taxon>Eumycetozoa</taxon>
        <taxon>Dictyostelia</taxon>
        <taxon>Dictyosteliales</taxon>
        <taxon>Dictyosteliaceae</taxon>
        <taxon>Dictyostelium</taxon>
    </lineage>
</organism>
<dbReference type="FunCoup" id="F0ZTL0">
    <property type="interactions" value="80"/>
</dbReference>
<dbReference type="InParanoid" id="F0ZTL0"/>
<evidence type="ECO:0000313" key="8">
    <source>
        <dbReference type="EMBL" id="EGC32716.1"/>
    </source>
</evidence>
<evidence type="ECO:0000256" key="5">
    <source>
        <dbReference type="ARBA" id="ARBA00023002"/>
    </source>
</evidence>
<evidence type="ECO:0000256" key="6">
    <source>
        <dbReference type="ARBA" id="ARBA00023004"/>
    </source>
</evidence>
<dbReference type="PANTHER" id="PTHR12907">
    <property type="entry name" value="EGL NINE HOMOLOG-RELATED"/>
    <property type="match status" value="1"/>
</dbReference>